<dbReference type="Proteomes" id="UP001159405">
    <property type="component" value="Unassembled WGS sequence"/>
</dbReference>
<evidence type="ECO:0000313" key="2">
    <source>
        <dbReference type="Proteomes" id="UP001159405"/>
    </source>
</evidence>
<protein>
    <submittedName>
        <fullName evidence="1">Uncharacterized protein</fullName>
    </submittedName>
</protein>
<gene>
    <name evidence="1" type="ORF">PLOB_00049312</name>
</gene>
<sequence>MMTFFLTSTFIQVVKGPTRGLQDDSDVAESDACSEVGSEEDDGVEERLELIFDPLSCQETSENENYFMVDFSDYPDHDEATAVPNSKDAALTILVSEADRTTYHVETIAEFQHTLQSELEEVYKKKRERDKRELDLSKKPKVLVSIDKIKELFP</sequence>
<proteinExistence type="predicted"/>
<dbReference type="EMBL" id="CALNXK010000095">
    <property type="protein sequence ID" value="CAH3152932.1"/>
    <property type="molecule type" value="Genomic_DNA"/>
</dbReference>
<name>A0ABN8PYC8_9CNID</name>
<accession>A0ABN8PYC8</accession>
<evidence type="ECO:0000313" key="1">
    <source>
        <dbReference type="EMBL" id="CAH3152932.1"/>
    </source>
</evidence>
<keyword evidence="2" id="KW-1185">Reference proteome</keyword>
<reference evidence="1 2" key="1">
    <citation type="submission" date="2022-05" db="EMBL/GenBank/DDBJ databases">
        <authorList>
            <consortium name="Genoscope - CEA"/>
            <person name="William W."/>
        </authorList>
    </citation>
    <scope>NUCLEOTIDE SEQUENCE [LARGE SCALE GENOMIC DNA]</scope>
</reference>
<organism evidence="1 2">
    <name type="scientific">Porites lobata</name>
    <dbReference type="NCBI Taxonomy" id="104759"/>
    <lineage>
        <taxon>Eukaryota</taxon>
        <taxon>Metazoa</taxon>
        <taxon>Cnidaria</taxon>
        <taxon>Anthozoa</taxon>
        <taxon>Hexacorallia</taxon>
        <taxon>Scleractinia</taxon>
        <taxon>Fungiina</taxon>
        <taxon>Poritidae</taxon>
        <taxon>Porites</taxon>
    </lineage>
</organism>
<comment type="caution">
    <text evidence="1">The sequence shown here is derived from an EMBL/GenBank/DDBJ whole genome shotgun (WGS) entry which is preliminary data.</text>
</comment>